<dbReference type="Proteomes" id="UP001291623">
    <property type="component" value="Unassembled WGS sequence"/>
</dbReference>
<keyword evidence="5" id="KW-1185">Reference proteome</keyword>
<sequence length="825" mass="90630">MAVSSNRSPSPVTARPIPPNPTARRSFNGNPFSRPLVLATHRGINPVTPFNSPADSAKRVSNSGKEGLSYDDKENELKAAKLRSPAKGSKNFMSPTISASSKIAQSPKKKILVERNDPVRTSITLSDGKATFFSEENVKSLEGTENVMEPREETVPVVEGLPPPVTKPQKKVTFLEVPSNYNNDLSDTVTMDSELCNDEPLVIAPLDADPSLPPYDPRTNYLSPRPQFLHYKPNPRIEVLLNKEKGLDVGEPKRLDDIFLSELLSDNFSDIDGSESSLTEDSLKESDGSSSEEAIVDQEDEEEPKVSEPEIPVAEKISEAKMRTKPSSSTISKKNSLLLVLVIGLVSISVTDSPILATPVSIVSNLNIPSDIPVLAKANSYFKQFSGEAISYFSKLIYDVGRVDYPQPLKFVNLTDLEESSSICHRYLKGSINSEELDKELEPIELEEDEESETEPDEEEFQMEADLDDINEVETEGAHELEIEEVSAIQLAEVVNEADSLEKDGQHDLEIEEAFAIQLAEVNEADSLEKDLDQGQHDLVETEADSLEKDLDQGQHDLVETEADSLEKDLDQGQHDLVETEEVSVVLAEGNESDSSERDLDQGLAISNVQLELAESKSSIADTAAISSDASLESVKDYPESLVKDDSAVEEAQPLEMLKSPIDRHGDNVGAYQILGISSLVLGVLAATVLYVKRRSDKTMHPVAVHADQVPSKKFEKHSSQNWPTEVDVAGESCPSEMSSFQISSSYSKKYPKSENDEAQSIEKKPRKSNRRESLATSEFSMGSPSYGSFTTYERIPIKHASGGGEEVITPVRRSSRIRSHVISP</sequence>
<name>A0AAE1QV27_9SOLA</name>
<protein>
    <submittedName>
        <fullName evidence="4">Uncharacterized protein</fullName>
    </submittedName>
</protein>
<feature type="coiled-coil region" evidence="1">
    <location>
        <begin position="525"/>
        <end position="583"/>
    </location>
</feature>
<evidence type="ECO:0000256" key="3">
    <source>
        <dbReference type="SAM" id="Phobius"/>
    </source>
</evidence>
<organism evidence="4 5">
    <name type="scientific">Anisodus tanguticus</name>
    <dbReference type="NCBI Taxonomy" id="243964"/>
    <lineage>
        <taxon>Eukaryota</taxon>
        <taxon>Viridiplantae</taxon>
        <taxon>Streptophyta</taxon>
        <taxon>Embryophyta</taxon>
        <taxon>Tracheophyta</taxon>
        <taxon>Spermatophyta</taxon>
        <taxon>Magnoliopsida</taxon>
        <taxon>eudicotyledons</taxon>
        <taxon>Gunneridae</taxon>
        <taxon>Pentapetalae</taxon>
        <taxon>asterids</taxon>
        <taxon>lamiids</taxon>
        <taxon>Solanales</taxon>
        <taxon>Solanaceae</taxon>
        <taxon>Solanoideae</taxon>
        <taxon>Hyoscyameae</taxon>
        <taxon>Anisodus</taxon>
    </lineage>
</organism>
<feature type="compositionally biased region" description="Polar residues" evidence="2">
    <location>
        <begin position="91"/>
        <end position="104"/>
    </location>
</feature>
<evidence type="ECO:0000313" key="5">
    <source>
        <dbReference type="Proteomes" id="UP001291623"/>
    </source>
</evidence>
<feature type="compositionally biased region" description="Polar residues" evidence="2">
    <location>
        <begin position="1"/>
        <end position="11"/>
    </location>
</feature>
<feature type="region of interest" description="Disordered" evidence="2">
    <location>
        <begin position="207"/>
        <end position="227"/>
    </location>
</feature>
<feature type="transmembrane region" description="Helical" evidence="3">
    <location>
        <begin position="670"/>
        <end position="692"/>
    </location>
</feature>
<feature type="region of interest" description="Disordered" evidence="2">
    <location>
        <begin position="1"/>
        <end position="115"/>
    </location>
</feature>
<feature type="compositionally biased region" description="Basic and acidic residues" evidence="2">
    <location>
        <begin position="68"/>
        <end position="79"/>
    </location>
</feature>
<feature type="compositionally biased region" description="Basic residues" evidence="2">
    <location>
        <begin position="814"/>
        <end position="825"/>
    </location>
</feature>
<dbReference type="PANTHER" id="PTHR34775">
    <property type="entry name" value="TRANSMEMBRANE PROTEIN"/>
    <property type="match status" value="1"/>
</dbReference>
<feature type="region of interest" description="Disordered" evidence="2">
    <location>
        <begin position="270"/>
        <end position="310"/>
    </location>
</feature>
<dbReference type="AlphaFoldDB" id="A0AAE1QV27"/>
<proteinExistence type="predicted"/>
<keyword evidence="3" id="KW-0812">Transmembrane</keyword>
<dbReference type="EMBL" id="JAVYJV010000023">
    <property type="protein sequence ID" value="KAK4340138.1"/>
    <property type="molecule type" value="Genomic_DNA"/>
</dbReference>
<feature type="region of interest" description="Disordered" evidence="2">
    <location>
        <begin position="141"/>
        <end position="171"/>
    </location>
</feature>
<feature type="region of interest" description="Disordered" evidence="2">
    <location>
        <begin position="801"/>
        <end position="825"/>
    </location>
</feature>
<feature type="compositionally biased region" description="Basic and acidic residues" evidence="2">
    <location>
        <begin position="752"/>
        <end position="764"/>
    </location>
</feature>
<feature type="compositionally biased region" description="Acidic residues" evidence="2">
    <location>
        <begin position="294"/>
        <end position="303"/>
    </location>
</feature>
<evidence type="ECO:0000313" key="4">
    <source>
        <dbReference type="EMBL" id="KAK4340138.1"/>
    </source>
</evidence>
<reference evidence="4" key="1">
    <citation type="submission" date="2023-12" db="EMBL/GenBank/DDBJ databases">
        <title>Genome assembly of Anisodus tanguticus.</title>
        <authorList>
            <person name="Wang Y.-J."/>
        </authorList>
    </citation>
    <scope>NUCLEOTIDE SEQUENCE</scope>
    <source>
        <strain evidence="4">KB-2021</strain>
        <tissue evidence="4">Leaf</tissue>
    </source>
</reference>
<keyword evidence="1" id="KW-0175">Coiled coil</keyword>
<keyword evidence="3" id="KW-0472">Membrane</keyword>
<feature type="compositionally biased region" description="Polar residues" evidence="2">
    <location>
        <begin position="775"/>
        <end position="789"/>
    </location>
</feature>
<evidence type="ECO:0000256" key="1">
    <source>
        <dbReference type="SAM" id="Coils"/>
    </source>
</evidence>
<dbReference type="PANTHER" id="PTHR34775:SF4">
    <property type="entry name" value="TRANSMEMBRANE PROTEIN"/>
    <property type="match status" value="1"/>
</dbReference>
<accession>A0AAE1QV27</accession>
<comment type="caution">
    <text evidence="4">The sequence shown here is derived from an EMBL/GenBank/DDBJ whole genome shotgun (WGS) entry which is preliminary data.</text>
</comment>
<evidence type="ECO:0000256" key="2">
    <source>
        <dbReference type="SAM" id="MobiDB-lite"/>
    </source>
</evidence>
<keyword evidence="3" id="KW-1133">Transmembrane helix</keyword>
<feature type="region of interest" description="Disordered" evidence="2">
    <location>
        <begin position="745"/>
        <end position="789"/>
    </location>
</feature>
<feature type="compositionally biased region" description="Polar residues" evidence="2">
    <location>
        <begin position="270"/>
        <end position="280"/>
    </location>
</feature>
<gene>
    <name evidence="4" type="ORF">RND71_041600</name>
</gene>
<feature type="compositionally biased region" description="Polar residues" evidence="2">
    <location>
        <begin position="48"/>
        <end position="64"/>
    </location>
</feature>